<evidence type="ECO:0000259" key="2">
    <source>
        <dbReference type="Pfam" id="PF13462"/>
    </source>
</evidence>
<dbReference type="InterPro" id="IPR050824">
    <property type="entry name" value="Thiol_disulfide_DsbA"/>
</dbReference>
<dbReference type="Pfam" id="PF13462">
    <property type="entry name" value="Thioredoxin_4"/>
    <property type="match status" value="1"/>
</dbReference>
<feature type="domain" description="Thioredoxin-like fold" evidence="2">
    <location>
        <begin position="33"/>
        <end position="191"/>
    </location>
</feature>
<protein>
    <submittedName>
        <fullName evidence="3">Thioredoxin domain-containing protein</fullName>
    </submittedName>
</protein>
<dbReference type="PANTHER" id="PTHR35891:SF3">
    <property type="entry name" value="THIOL:DISULFIDE INTERCHANGE PROTEIN DSBL"/>
    <property type="match status" value="1"/>
</dbReference>
<dbReference type="EMBL" id="CP045503">
    <property type="protein sequence ID" value="QPG60175.2"/>
    <property type="molecule type" value="Genomic_DNA"/>
</dbReference>
<dbReference type="SUPFAM" id="SSF52833">
    <property type="entry name" value="Thioredoxin-like"/>
    <property type="match status" value="1"/>
</dbReference>
<dbReference type="InterPro" id="IPR012336">
    <property type="entry name" value="Thioredoxin-like_fold"/>
</dbReference>
<dbReference type="PANTHER" id="PTHR35891">
    <property type="entry name" value="THIOL:DISULFIDE INTERCHANGE PROTEIN DSBA"/>
    <property type="match status" value="1"/>
</dbReference>
<name>A0ABX6VCC2_9GAMM</name>
<dbReference type="Gene3D" id="3.40.30.10">
    <property type="entry name" value="Glutaredoxin"/>
    <property type="match status" value="1"/>
</dbReference>
<dbReference type="Proteomes" id="UP000316416">
    <property type="component" value="Chromosome"/>
</dbReference>
<reference evidence="3" key="1">
    <citation type="submission" date="2021-07" db="EMBL/GenBank/DDBJ databases">
        <title>Shewanella sp. YLB-07 whole genome sequence.</title>
        <authorList>
            <person name="Yu L."/>
        </authorList>
    </citation>
    <scope>NUCLEOTIDE SEQUENCE</scope>
    <source>
        <strain evidence="3">YLB-08</strain>
    </source>
</reference>
<feature type="chain" id="PRO_5046719544" evidence="1">
    <location>
        <begin position="21"/>
        <end position="202"/>
    </location>
</feature>
<feature type="signal peptide" evidence="1">
    <location>
        <begin position="1"/>
        <end position="20"/>
    </location>
</feature>
<proteinExistence type="predicted"/>
<dbReference type="InterPro" id="IPR036249">
    <property type="entry name" value="Thioredoxin-like_sf"/>
</dbReference>
<sequence length="202" mass="21636">MKTKLLTLAAAMFITFSASAVDIIELDTPSLDNTVQKVYSVYCPFCYKYEKAVTPNLIKNLPSGTTFQAICLENKGALGVESCEVLAAAQVLSHKKYKAAKLAMYAAVHDQKLKNVKGSGAIKGDLAAIGMKAAGMSQAEFKKALHTDKAQDKLAYDRTIALTIAKKKGIPAIVVNGNKMIDTKTVGSLKALDSAIEQYLGE</sequence>
<organism evidence="3 4">
    <name type="scientific">Shewanella eurypsychrophilus</name>
    <dbReference type="NCBI Taxonomy" id="2593656"/>
    <lineage>
        <taxon>Bacteria</taxon>
        <taxon>Pseudomonadati</taxon>
        <taxon>Pseudomonadota</taxon>
        <taxon>Gammaproteobacteria</taxon>
        <taxon>Alteromonadales</taxon>
        <taxon>Shewanellaceae</taxon>
        <taxon>Shewanella</taxon>
    </lineage>
</organism>
<evidence type="ECO:0000313" key="3">
    <source>
        <dbReference type="EMBL" id="QPG60175.2"/>
    </source>
</evidence>
<keyword evidence="1" id="KW-0732">Signal</keyword>
<evidence type="ECO:0000313" key="4">
    <source>
        <dbReference type="Proteomes" id="UP000316416"/>
    </source>
</evidence>
<dbReference type="RefSeq" id="WP_185965805.1">
    <property type="nucleotide sequence ID" value="NZ_CP045503.2"/>
</dbReference>
<evidence type="ECO:0000256" key="1">
    <source>
        <dbReference type="SAM" id="SignalP"/>
    </source>
</evidence>
<gene>
    <name evidence="3" type="ORF">FM038_024675</name>
</gene>
<keyword evidence="4" id="KW-1185">Reference proteome</keyword>
<accession>A0ABX6VCC2</accession>